<dbReference type="Proteomes" id="UP000245509">
    <property type="component" value="Unassembled WGS sequence"/>
</dbReference>
<dbReference type="InterPro" id="IPR011938">
    <property type="entry name" value="DNA_recomb/repair_RadA"/>
</dbReference>
<evidence type="ECO:0000313" key="14">
    <source>
        <dbReference type="EMBL" id="PVU68839.1"/>
    </source>
</evidence>
<evidence type="ECO:0000256" key="8">
    <source>
        <dbReference type="ARBA" id="ARBA00025684"/>
    </source>
</evidence>
<evidence type="ECO:0000256" key="10">
    <source>
        <dbReference type="PIRNR" id="PIRNR005856"/>
    </source>
</evidence>
<feature type="domain" description="RecA family profile 1" evidence="11">
    <location>
        <begin position="83"/>
        <end position="260"/>
    </location>
</feature>
<evidence type="ECO:0000259" key="12">
    <source>
        <dbReference type="PROSITE" id="PS50163"/>
    </source>
</evidence>
<dbReference type="InterPro" id="IPR016467">
    <property type="entry name" value="DNA_recomb/repair_RecA-like"/>
</dbReference>
<evidence type="ECO:0000256" key="4">
    <source>
        <dbReference type="ARBA" id="ARBA00022763"/>
    </source>
</evidence>
<name>A0A2T9WLY1_NANST</name>
<dbReference type="PROSITE" id="PS50163">
    <property type="entry name" value="RECA_3"/>
    <property type="match status" value="1"/>
</dbReference>
<dbReference type="NCBIfam" id="NF003301">
    <property type="entry name" value="PRK04301.1"/>
    <property type="match status" value="1"/>
</dbReference>
<dbReference type="Gene3D" id="1.10.150.20">
    <property type="entry name" value="5' to 3' exonuclease, C-terminal subdomain"/>
    <property type="match status" value="1"/>
</dbReference>
<dbReference type="SUPFAM" id="SSF47794">
    <property type="entry name" value="Rad51 N-terminal domain-like"/>
    <property type="match status" value="1"/>
</dbReference>
<evidence type="ECO:0000256" key="1">
    <source>
        <dbReference type="ARBA" id="ARBA00008050"/>
    </source>
</evidence>
<evidence type="ECO:0000256" key="5">
    <source>
        <dbReference type="ARBA" id="ARBA00022840"/>
    </source>
</evidence>
<dbReference type="PIRSF" id="PIRSF005856">
    <property type="entry name" value="Rad51"/>
    <property type="match status" value="1"/>
</dbReference>
<protein>
    <recommendedName>
        <fullName evidence="2 9">DNA repair and recombination protein RadA</fullName>
    </recommendedName>
</protein>
<evidence type="ECO:0000259" key="11">
    <source>
        <dbReference type="PROSITE" id="PS50162"/>
    </source>
</evidence>
<gene>
    <name evidence="9 13" type="primary">radA</name>
    <name evidence="13" type="ORF">DDW03_000260</name>
    <name evidence="14" type="ORF">DDW03_00660</name>
</gene>
<dbReference type="InterPro" id="IPR003583">
    <property type="entry name" value="Hlx-hairpin-Hlx_DNA-bd_motif"/>
</dbReference>
<evidence type="ECO:0000256" key="7">
    <source>
        <dbReference type="ARBA" id="ARBA00023172"/>
    </source>
</evidence>
<evidence type="ECO:0000256" key="6">
    <source>
        <dbReference type="ARBA" id="ARBA00023125"/>
    </source>
</evidence>
<dbReference type="InterPro" id="IPR020587">
    <property type="entry name" value="RecA_monomer-monomer_interface"/>
</dbReference>
<dbReference type="RefSeq" id="WP_228615061.1">
    <property type="nucleotide sequence ID" value="NZ_QEFP02000003.1"/>
</dbReference>
<dbReference type="InterPro" id="IPR013632">
    <property type="entry name" value="Rad51_C"/>
</dbReference>
<dbReference type="GO" id="GO:0003684">
    <property type="term" value="F:damaged DNA binding"/>
    <property type="evidence" value="ECO:0007669"/>
    <property type="project" value="UniProtKB-UniRule"/>
</dbReference>
<dbReference type="EMBL" id="QEFP02000003">
    <property type="protein sequence ID" value="MCC5446843.1"/>
    <property type="molecule type" value="Genomic_DNA"/>
</dbReference>
<dbReference type="InterPro" id="IPR003593">
    <property type="entry name" value="AAA+_ATPase"/>
</dbReference>
<dbReference type="SMART" id="SM00382">
    <property type="entry name" value="AAA"/>
    <property type="match status" value="1"/>
</dbReference>
<reference evidence="13" key="4">
    <citation type="submission" date="2021-11" db="EMBL/GenBank/DDBJ databases">
        <authorList>
            <person name="Munson-Mcgee J."/>
            <person name="Field E."/>
            <person name="Bateson M."/>
            <person name="Rooney C."/>
            <person name="Stepanauskas R."/>
            <person name="Young M."/>
        </authorList>
    </citation>
    <scope>NUCLEOTIDE SEQUENCE</scope>
    <source>
        <strain evidence="13">SCGC AB-777_F03</strain>
    </source>
</reference>
<dbReference type="PANTHER" id="PTHR22942">
    <property type="entry name" value="RECA/RAD51/RADA DNA STRAND-PAIRING FAMILY MEMBER"/>
    <property type="match status" value="1"/>
</dbReference>
<reference evidence="14" key="1">
    <citation type="journal article" date="2015" name="Appl. Environ. Microbiol.">
        <title>Nanoarchaeota, Their Sulfolobales Host, and Nanoarchaeota Virus Distribution across Yellowstone National Park Hot Springs.</title>
        <authorList>
            <person name="Munson-McGee J.H."/>
            <person name="Field E.K."/>
            <person name="Bateson M."/>
            <person name="Rooney C."/>
            <person name="Stepanauskas R."/>
            <person name="Young M.J."/>
        </authorList>
    </citation>
    <scope>NUCLEOTIDE SEQUENCE [LARGE SCALE GENOMIC DNA]</scope>
    <source>
        <strain evidence="14">SCGC AB-777_F03</strain>
    </source>
</reference>
<dbReference type="Gene3D" id="3.40.50.300">
    <property type="entry name" value="P-loop containing nucleotide triphosphate hydrolases"/>
    <property type="match status" value="1"/>
</dbReference>
<dbReference type="HAMAP" id="MF_00348">
    <property type="entry name" value="RadA_arch"/>
    <property type="match status" value="1"/>
</dbReference>
<dbReference type="InterPro" id="IPR010995">
    <property type="entry name" value="DNA_repair_Rad51/TF_NusA_a-hlx"/>
</dbReference>
<comment type="similarity">
    <text evidence="1 9 10">Belongs to the eukaryotic RecA-like protein family.</text>
</comment>
<dbReference type="Pfam" id="PF08423">
    <property type="entry name" value="Rad51"/>
    <property type="match status" value="1"/>
</dbReference>
<dbReference type="NCBIfam" id="TIGR02236">
    <property type="entry name" value="recomb_radA"/>
    <property type="match status" value="1"/>
</dbReference>
<dbReference type="PROSITE" id="PS50162">
    <property type="entry name" value="RECA_2"/>
    <property type="match status" value="1"/>
</dbReference>
<comment type="function">
    <text evidence="8 9 10">Involved in DNA repair and in homologous recombination. Binds and assemble on single-stranded DNA to form a nucleoprotein filament. Hydrolyzes ATP in a ssDNA-dependent manner and promotes DNA strand exchange between homologous DNA molecules.</text>
</comment>
<evidence type="ECO:0000313" key="13">
    <source>
        <dbReference type="EMBL" id="MCC5446843.1"/>
    </source>
</evidence>
<dbReference type="CDD" id="cd19515">
    <property type="entry name" value="archRadA"/>
    <property type="match status" value="1"/>
</dbReference>
<dbReference type="PANTHER" id="PTHR22942:SF30">
    <property type="entry name" value="MEIOTIC RECOMBINATION PROTEIN DMC1_LIM15 HOMOLOG"/>
    <property type="match status" value="1"/>
</dbReference>
<dbReference type="SUPFAM" id="SSF52540">
    <property type="entry name" value="P-loop containing nucleoside triphosphate hydrolases"/>
    <property type="match status" value="1"/>
</dbReference>
<keyword evidence="7 9" id="KW-0233">DNA recombination</keyword>
<keyword evidence="4 9" id="KW-0227">DNA damage</keyword>
<dbReference type="GO" id="GO:0006281">
    <property type="term" value="P:DNA repair"/>
    <property type="evidence" value="ECO:0007669"/>
    <property type="project" value="UniProtKB-UniRule"/>
</dbReference>
<reference evidence="14" key="2">
    <citation type="submission" date="2017-05" db="EMBL/GenBank/DDBJ databases">
        <authorList>
            <person name="Song R."/>
            <person name="Chenine A.L."/>
            <person name="Ruprecht R.M."/>
        </authorList>
    </citation>
    <scope>NUCLEOTIDE SEQUENCE</scope>
    <source>
        <strain evidence="14">SCGC AB-777_F03</strain>
    </source>
</reference>
<feature type="binding site" evidence="9">
    <location>
        <begin position="112"/>
        <end position="119"/>
    </location>
    <ligand>
        <name>ATP</name>
        <dbReference type="ChEBI" id="CHEBI:30616"/>
    </ligand>
</feature>
<evidence type="ECO:0000256" key="3">
    <source>
        <dbReference type="ARBA" id="ARBA00022741"/>
    </source>
</evidence>
<organism evidence="14">
    <name type="scientific">Nanobsidianus stetteri</name>
    <dbReference type="NCBI Taxonomy" id="1294122"/>
    <lineage>
        <taxon>Archaea</taxon>
        <taxon>Nanobdellota</taxon>
        <taxon>Candidatus Nanoarchaeia</taxon>
        <taxon>Nanoarchaeales</taxon>
        <taxon>Nanopusillaceae</taxon>
        <taxon>Candidatus Nanobsidianus</taxon>
    </lineage>
</organism>
<dbReference type="FunFam" id="3.40.50.300:FF:002052">
    <property type="entry name" value="DNA repair protein RAD51 homolog"/>
    <property type="match status" value="1"/>
</dbReference>
<sequence length="325" mass="36193">MEEEEKKQIRDLEDLPGVGPKTAQKLREAGIFSLEDLAVSSVHELVEKAGLGEETAKKLLEIAQDYVGQGFVSAYDFYNSRKAVERITTGSKALDDLLGGGVETQALIEAFGEFGSGKTQLGHQLSVNVQLPKERGGLSEPDKPAQAVYIDTEGTFRPERIVQMAKGVELDPDSVLKNIIFIRAYNSDHQISIVKKIPSLIHEGKNIRLIVIDSITAHFRAEYIGRSNLAERQQKLNQHLRDLLKLATVYNLAVYVTNQVMAKPEGFFALDQQAVGGHILAHAITYRIFLRKGKDRTRIARLIDAPHLPEREAVFRISEEGVRDV</sequence>
<reference evidence="13" key="3">
    <citation type="submission" date="2017-05" db="EMBL/GenBank/DDBJ databases">
        <authorList>
            <person name="Munson-Mcgee J.H."/>
        </authorList>
    </citation>
    <scope>NUCLEOTIDE SEQUENCE</scope>
    <source>
        <strain evidence="13">SCGC AB-777_F03</strain>
    </source>
</reference>
<dbReference type="SMART" id="SM00278">
    <property type="entry name" value="HhH1"/>
    <property type="match status" value="2"/>
</dbReference>
<dbReference type="InterPro" id="IPR020588">
    <property type="entry name" value="RecA_ATP-bd"/>
</dbReference>
<dbReference type="GO" id="GO:0006310">
    <property type="term" value="P:DNA recombination"/>
    <property type="evidence" value="ECO:0007669"/>
    <property type="project" value="UniProtKB-UniRule"/>
</dbReference>
<dbReference type="Pfam" id="PF14520">
    <property type="entry name" value="HHH_5"/>
    <property type="match status" value="1"/>
</dbReference>
<keyword evidence="3 9" id="KW-0547">Nucleotide-binding</keyword>
<dbReference type="EMBL" id="QEFP01000002">
    <property type="protein sequence ID" value="PVU68839.1"/>
    <property type="molecule type" value="Genomic_DNA"/>
</dbReference>
<comment type="caution">
    <text evidence="14">The sequence shown here is derived from an EMBL/GenBank/DDBJ whole genome shotgun (WGS) entry which is preliminary data.</text>
</comment>
<keyword evidence="6 9" id="KW-0238">DNA-binding</keyword>
<proteinExistence type="inferred from homology"/>
<dbReference type="InterPro" id="IPR027417">
    <property type="entry name" value="P-loop_NTPase"/>
</dbReference>
<dbReference type="GO" id="GO:0005524">
    <property type="term" value="F:ATP binding"/>
    <property type="evidence" value="ECO:0007669"/>
    <property type="project" value="UniProtKB-UniRule"/>
</dbReference>
<feature type="domain" description="RecA family profile 2" evidence="12">
    <location>
        <begin position="265"/>
        <end position="325"/>
    </location>
</feature>
<keyword evidence="5 9" id="KW-0067">ATP-binding</keyword>
<dbReference type="GO" id="GO:0140664">
    <property type="term" value="F:ATP-dependent DNA damage sensor activity"/>
    <property type="evidence" value="ECO:0007669"/>
    <property type="project" value="InterPro"/>
</dbReference>
<dbReference type="AlphaFoldDB" id="A0A2T9WLY1"/>
<accession>A0A2T9WLY1</accession>
<evidence type="ECO:0000256" key="9">
    <source>
        <dbReference type="HAMAP-Rule" id="MF_00348"/>
    </source>
</evidence>
<evidence type="ECO:0000256" key="2">
    <source>
        <dbReference type="ARBA" id="ARBA00018144"/>
    </source>
</evidence>